<gene>
    <name evidence="1" type="ORF">RS030_213387</name>
</gene>
<dbReference type="Proteomes" id="UP001311799">
    <property type="component" value="Unassembled WGS sequence"/>
</dbReference>
<dbReference type="AlphaFoldDB" id="A0AAV9XWY9"/>
<name>A0AAV9XWY9_9CRYT</name>
<comment type="caution">
    <text evidence="1">The sequence shown here is derived from an EMBL/GenBank/DDBJ whole genome shotgun (WGS) entry which is preliminary data.</text>
</comment>
<organism evidence="1 2">
    <name type="scientific">Cryptosporidium xiaoi</name>
    <dbReference type="NCBI Taxonomy" id="659607"/>
    <lineage>
        <taxon>Eukaryota</taxon>
        <taxon>Sar</taxon>
        <taxon>Alveolata</taxon>
        <taxon>Apicomplexa</taxon>
        <taxon>Conoidasida</taxon>
        <taxon>Coccidia</taxon>
        <taxon>Eucoccidiorida</taxon>
        <taxon>Eimeriorina</taxon>
        <taxon>Cryptosporidiidae</taxon>
        <taxon>Cryptosporidium</taxon>
    </lineage>
</organism>
<evidence type="ECO:0000313" key="2">
    <source>
        <dbReference type="Proteomes" id="UP001311799"/>
    </source>
</evidence>
<sequence>MEVVSNQQKSHFECTIVGKICFSQLDDLLNILKSLCIELKLIKYCDSLWCPTADKSIKTDKNLDFTKIQHYSNLEAHIFQYFYPNELINKISIVCNIPIFDLASNQMGQISDANKRTPNISVSRTIECVTSRSILDIFQYLNIISSNSNPPTLYNATYISDYVGIFKSSIDEEVEIQVKTEYKDLNFDTTNNDYISVVVKSKCSDENRISTNKRTVANICKKLEKIVSF</sequence>
<proteinExistence type="predicted"/>
<dbReference type="EMBL" id="JAWDEY010000013">
    <property type="protein sequence ID" value="KAK6589192.1"/>
    <property type="molecule type" value="Genomic_DNA"/>
</dbReference>
<keyword evidence="2" id="KW-1185">Reference proteome</keyword>
<protein>
    <submittedName>
        <fullName evidence="1">Uncharacterized protein</fullName>
    </submittedName>
</protein>
<reference evidence="1 2" key="1">
    <citation type="submission" date="2023-10" db="EMBL/GenBank/DDBJ databases">
        <title>Comparative genomics analysis reveals potential genetic determinants of host preference in Cryptosporidium xiaoi.</title>
        <authorList>
            <person name="Xiao L."/>
            <person name="Li J."/>
        </authorList>
    </citation>
    <scope>NUCLEOTIDE SEQUENCE [LARGE SCALE GENOMIC DNA]</scope>
    <source>
        <strain evidence="1 2">52996</strain>
    </source>
</reference>
<accession>A0AAV9XWY9</accession>
<evidence type="ECO:0000313" key="1">
    <source>
        <dbReference type="EMBL" id="KAK6589192.1"/>
    </source>
</evidence>